<dbReference type="Proteomes" id="UP000075242">
    <property type="component" value="Chromosome I"/>
</dbReference>
<dbReference type="EMBL" id="LN999011">
    <property type="protein sequence ID" value="CUX76720.1"/>
    <property type="molecule type" value="Genomic_DNA"/>
</dbReference>
<evidence type="ECO:0000313" key="1">
    <source>
        <dbReference type="EMBL" id="CUX76720.1"/>
    </source>
</evidence>
<sequence>MLRVGLSHSAAQLMGAALHAGGLVCVGVSHGGCRGLLCTLATDGMLSRSDVLCASRGMIAALRNRTAVVPPALTVQARGYHSVGISCAASAVMCGCGRSFGA</sequence>
<protein>
    <submittedName>
        <fullName evidence="1">Iron-sulfur cluster insertion protein ErpA</fullName>
    </submittedName>
</protein>
<reference evidence="2" key="1">
    <citation type="submission" date="2016-01" db="EMBL/GenBank/DDBJ databases">
        <authorList>
            <person name="Husnik F."/>
        </authorList>
    </citation>
    <scope>NUCLEOTIDE SEQUENCE [LARGE SCALE GENOMIC DNA]</scope>
</reference>
<proteinExistence type="predicted"/>
<gene>
    <name evidence="1" type="primary">erpA_2</name>
    <name evidence="1" type="ORF">MHIR_TP00097</name>
</gene>
<dbReference type="AlphaFoldDB" id="A0A143WQY3"/>
<accession>A0A143WQY3</accession>
<evidence type="ECO:0000313" key="2">
    <source>
        <dbReference type="Proteomes" id="UP000075242"/>
    </source>
</evidence>
<name>A0A143WQY3_TREPR</name>
<dbReference type="PATRIC" id="fig|189385.8.peg.104"/>
<organism evidence="1 2">
    <name type="scientific">Tremblaya princeps</name>
    <dbReference type="NCBI Taxonomy" id="189385"/>
    <lineage>
        <taxon>Bacteria</taxon>
        <taxon>Pseudomonadati</taxon>
        <taxon>Pseudomonadota</taxon>
        <taxon>Betaproteobacteria</taxon>
        <taxon>Candidatus Tremblayella</taxon>
    </lineage>
</organism>